<dbReference type="AlphaFoldDB" id="A0A8D9GFS8"/>
<proteinExistence type="predicted"/>
<sequence>MEAVLLCSKVVPRATIWNRTGNFRSVISTNTLSAIRFLTDSKKTPLLLSFELLRVLQA</sequence>
<protein>
    <submittedName>
        <fullName evidence="1">Uncharacterized protein</fullName>
    </submittedName>
</protein>
<accession>A0A8D9GFS8</accession>
<evidence type="ECO:0000313" key="2">
    <source>
        <dbReference type="Proteomes" id="UP000694005"/>
    </source>
</evidence>
<dbReference type="Proteomes" id="UP000694005">
    <property type="component" value="Chromosome A03"/>
</dbReference>
<dbReference type="EMBL" id="LS974619">
    <property type="protein sequence ID" value="CAG7879828.1"/>
    <property type="molecule type" value="Genomic_DNA"/>
</dbReference>
<organism evidence="1 2">
    <name type="scientific">Brassica campestris</name>
    <name type="common">Field mustard</name>
    <dbReference type="NCBI Taxonomy" id="3711"/>
    <lineage>
        <taxon>Eukaryota</taxon>
        <taxon>Viridiplantae</taxon>
        <taxon>Streptophyta</taxon>
        <taxon>Embryophyta</taxon>
        <taxon>Tracheophyta</taxon>
        <taxon>Spermatophyta</taxon>
        <taxon>Magnoliopsida</taxon>
        <taxon>eudicotyledons</taxon>
        <taxon>Gunneridae</taxon>
        <taxon>Pentapetalae</taxon>
        <taxon>rosids</taxon>
        <taxon>malvids</taxon>
        <taxon>Brassicales</taxon>
        <taxon>Brassicaceae</taxon>
        <taxon>Brassiceae</taxon>
        <taxon>Brassica</taxon>
    </lineage>
</organism>
<dbReference type="Gramene" id="A03p11710.2_BraZ1">
    <property type="protein sequence ID" value="A03p11710.2_BraZ1.CDS.1"/>
    <property type="gene ID" value="A03g11710.2_BraZ1"/>
</dbReference>
<evidence type="ECO:0000313" key="1">
    <source>
        <dbReference type="EMBL" id="CAG7879828.1"/>
    </source>
</evidence>
<gene>
    <name evidence="1" type="ORF">BRAPAZ1V2_A03P11710.2</name>
</gene>
<reference evidence="1 2" key="1">
    <citation type="submission" date="2021-07" db="EMBL/GenBank/DDBJ databases">
        <authorList>
            <consortium name="Genoscope - CEA"/>
            <person name="William W."/>
        </authorList>
    </citation>
    <scope>NUCLEOTIDE SEQUENCE [LARGE SCALE GENOMIC DNA]</scope>
</reference>
<name>A0A8D9GFS8_BRACM</name>